<dbReference type="GO" id="GO:0005634">
    <property type="term" value="C:nucleus"/>
    <property type="evidence" value="ECO:0007669"/>
    <property type="project" value="UniProtKB-SubCell"/>
</dbReference>
<comment type="subcellular location">
    <subcellularLocation>
        <location evidence="1">Nucleus</location>
    </subcellularLocation>
</comment>
<evidence type="ECO:0000256" key="1">
    <source>
        <dbReference type="ARBA" id="ARBA00004123"/>
    </source>
</evidence>
<keyword evidence="4" id="KW-0862">Zinc</keyword>
<keyword evidence="3" id="KW-0863">Zinc-finger</keyword>
<evidence type="ECO:0000313" key="6">
    <source>
        <dbReference type="EMBL" id="RPD53316.1"/>
    </source>
</evidence>
<evidence type="ECO:0000256" key="4">
    <source>
        <dbReference type="ARBA" id="ARBA00022833"/>
    </source>
</evidence>
<dbReference type="EMBL" id="ML122324">
    <property type="protein sequence ID" value="RPD53316.1"/>
    <property type="molecule type" value="Genomic_DNA"/>
</dbReference>
<evidence type="ECO:0000313" key="7">
    <source>
        <dbReference type="Proteomes" id="UP000313359"/>
    </source>
</evidence>
<dbReference type="OrthoDB" id="2748260at2759"/>
<dbReference type="SUPFAM" id="SSF140996">
    <property type="entry name" value="Hermes dimerisation domain"/>
    <property type="match status" value="1"/>
</dbReference>
<evidence type="ECO:0008006" key="8">
    <source>
        <dbReference type="Google" id="ProtNLM"/>
    </source>
</evidence>
<evidence type="ECO:0000256" key="3">
    <source>
        <dbReference type="ARBA" id="ARBA00022771"/>
    </source>
</evidence>
<dbReference type="STRING" id="1328759.A0A5C2RT03"/>
<dbReference type="Proteomes" id="UP000313359">
    <property type="component" value="Unassembled WGS sequence"/>
</dbReference>
<name>A0A5C2RT03_9APHY</name>
<keyword evidence="2" id="KW-0479">Metal-binding</keyword>
<evidence type="ECO:0000256" key="2">
    <source>
        <dbReference type="ARBA" id="ARBA00022723"/>
    </source>
</evidence>
<dbReference type="PANTHER" id="PTHR46481">
    <property type="entry name" value="ZINC FINGER BED DOMAIN-CONTAINING PROTEIN 4"/>
    <property type="match status" value="1"/>
</dbReference>
<keyword evidence="7" id="KW-1185">Reference proteome</keyword>
<dbReference type="PANTHER" id="PTHR46481:SF10">
    <property type="entry name" value="ZINC FINGER BED DOMAIN-CONTAINING PROTEIN 39"/>
    <property type="match status" value="1"/>
</dbReference>
<gene>
    <name evidence="6" type="ORF">L227DRAFT_513423</name>
</gene>
<sequence length="245" mass="27982">MLSSRWHSCAYVFFKAEVEVEVVKGRRCLIFRCGARVCQSEKPVHRFLDTGDRASSGNLFKHARTCWGDEAVEQAMELGDATRVHNTLVVKILQNGRITEFFALAKKGAALTYSNKPLTRGFDALVRIQFVRWVAESYRPFAIVKDPGFLRLMLTGRPLYYIPSPTTISHDLKAMFAIIRVRLSDMLKEYAGWLHFATDGWTSPNHRPFITFTVHLELDGAPLTILDIVELAKAPTCLRYHTYHF</sequence>
<proteinExistence type="predicted"/>
<dbReference type="GO" id="GO:0008270">
    <property type="term" value="F:zinc ion binding"/>
    <property type="evidence" value="ECO:0007669"/>
    <property type="project" value="UniProtKB-KW"/>
</dbReference>
<dbReference type="AlphaFoldDB" id="A0A5C2RT03"/>
<keyword evidence="5" id="KW-0539">Nucleus</keyword>
<dbReference type="InterPro" id="IPR052035">
    <property type="entry name" value="ZnF_BED_domain_contain"/>
</dbReference>
<reference evidence="6" key="1">
    <citation type="journal article" date="2018" name="Genome Biol. Evol.">
        <title>Genomics and development of Lentinus tigrinus, a white-rot wood-decaying mushroom with dimorphic fruiting bodies.</title>
        <authorList>
            <person name="Wu B."/>
            <person name="Xu Z."/>
            <person name="Knudson A."/>
            <person name="Carlson A."/>
            <person name="Chen N."/>
            <person name="Kovaka S."/>
            <person name="LaButti K."/>
            <person name="Lipzen A."/>
            <person name="Pennachio C."/>
            <person name="Riley R."/>
            <person name="Schakwitz W."/>
            <person name="Umezawa K."/>
            <person name="Ohm R.A."/>
            <person name="Grigoriev I.V."/>
            <person name="Nagy L.G."/>
            <person name="Gibbons J."/>
            <person name="Hibbett D."/>
        </authorList>
    </citation>
    <scope>NUCLEOTIDE SEQUENCE [LARGE SCALE GENOMIC DNA]</scope>
    <source>
        <strain evidence="6">ALCF2SS1-6</strain>
    </source>
</reference>
<accession>A0A5C2RT03</accession>
<protein>
    <recommendedName>
        <fullName evidence="8">DUF659 domain-containing protein</fullName>
    </recommendedName>
</protein>
<organism evidence="6 7">
    <name type="scientific">Lentinus tigrinus ALCF2SS1-6</name>
    <dbReference type="NCBI Taxonomy" id="1328759"/>
    <lineage>
        <taxon>Eukaryota</taxon>
        <taxon>Fungi</taxon>
        <taxon>Dikarya</taxon>
        <taxon>Basidiomycota</taxon>
        <taxon>Agaricomycotina</taxon>
        <taxon>Agaricomycetes</taxon>
        <taxon>Polyporales</taxon>
        <taxon>Polyporaceae</taxon>
        <taxon>Lentinus</taxon>
    </lineage>
</organism>
<evidence type="ECO:0000256" key="5">
    <source>
        <dbReference type="ARBA" id="ARBA00023242"/>
    </source>
</evidence>